<organism evidence="11 12">
    <name type="scientific">Phoenix dactylifera</name>
    <name type="common">Date palm</name>
    <dbReference type="NCBI Taxonomy" id="42345"/>
    <lineage>
        <taxon>Eukaryota</taxon>
        <taxon>Viridiplantae</taxon>
        <taxon>Streptophyta</taxon>
        <taxon>Embryophyta</taxon>
        <taxon>Tracheophyta</taxon>
        <taxon>Spermatophyta</taxon>
        <taxon>Magnoliopsida</taxon>
        <taxon>Liliopsida</taxon>
        <taxon>Arecaceae</taxon>
        <taxon>Coryphoideae</taxon>
        <taxon>Phoeniceae</taxon>
        <taxon>Phoenix</taxon>
    </lineage>
</organism>
<keyword evidence="3" id="KW-0449">Lipoprotein</keyword>
<dbReference type="RefSeq" id="XP_038982099.1">
    <property type="nucleotide sequence ID" value="XM_039126171.1"/>
</dbReference>
<feature type="signal peptide" evidence="9">
    <location>
        <begin position="1"/>
        <end position="19"/>
    </location>
</feature>
<dbReference type="Pfam" id="PF07983">
    <property type="entry name" value="X8"/>
    <property type="match status" value="1"/>
</dbReference>
<keyword evidence="2" id="KW-1003">Cell membrane</keyword>
<gene>
    <name evidence="12" type="primary">LOC103714539</name>
</gene>
<feature type="domain" description="X8" evidence="10">
    <location>
        <begin position="20"/>
        <end position="104"/>
    </location>
</feature>
<evidence type="ECO:0000256" key="8">
    <source>
        <dbReference type="SAM" id="MobiDB-lite"/>
    </source>
</evidence>
<dbReference type="KEGG" id="pda:103714539"/>
<protein>
    <submittedName>
        <fullName evidence="12">PLASMODESMATA CALLOSE-BINDING PROTEIN 3-like</fullName>
    </submittedName>
</protein>
<reference evidence="12" key="2">
    <citation type="submission" date="2025-08" db="UniProtKB">
        <authorList>
            <consortium name="RefSeq"/>
        </authorList>
    </citation>
    <scope>IDENTIFICATION</scope>
    <source>
        <tissue evidence="12">Young leaves</tissue>
    </source>
</reference>
<dbReference type="GO" id="GO:0005886">
    <property type="term" value="C:plasma membrane"/>
    <property type="evidence" value="ECO:0007669"/>
    <property type="project" value="UniProtKB-SubCell"/>
</dbReference>
<keyword evidence="6" id="KW-1015">Disulfide bond</keyword>
<dbReference type="InterPro" id="IPR012946">
    <property type="entry name" value="X8"/>
</dbReference>
<name>A0A8B9AFR4_PHODC</name>
<keyword evidence="7" id="KW-0325">Glycoprotein</keyword>
<keyword evidence="3" id="KW-0336">GPI-anchor</keyword>
<feature type="compositionally biased region" description="Gly residues" evidence="8">
    <location>
        <begin position="166"/>
        <end position="176"/>
    </location>
</feature>
<feature type="compositionally biased region" description="Low complexity" evidence="8">
    <location>
        <begin position="96"/>
        <end position="165"/>
    </location>
</feature>
<dbReference type="PANTHER" id="PTHR31044:SF25">
    <property type="entry name" value="PLASMODESMATA CALLOSE-BINDING PROTEIN 3"/>
    <property type="match status" value="1"/>
</dbReference>
<evidence type="ECO:0000313" key="12">
    <source>
        <dbReference type="RefSeq" id="XP_038982099.1"/>
    </source>
</evidence>
<evidence type="ECO:0000256" key="6">
    <source>
        <dbReference type="ARBA" id="ARBA00023157"/>
    </source>
</evidence>
<evidence type="ECO:0000256" key="4">
    <source>
        <dbReference type="ARBA" id="ARBA00022729"/>
    </source>
</evidence>
<accession>A0A8B9AFR4</accession>
<dbReference type="AlphaFoldDB" id="A0A8B9AFR4"/>
<evidence type="ECO:0000256" key="9">
    <source>
        <dbReference type="SAM" id="SignalP"/>
    </source>
</evidence>
<evidence type="ECO:0000256" key="5">
    <source>
        <dbReference type="ARBA" id="ARBA00023136"/>
    </source>
</evidence>
<dbReference type="OrthoDB" id="1930814at2759"/>
<keyword evidence="5" id="KW-0472">Membrane</keyword>
<sequence length="213" mass="20830">MAALVIMVLMLAVIGGSDAAWCVCRSDQASPALQKALDYACGAGADCTPIQQNGACYNPNTVLAHCSYAANSYYQRKGQAQQACDFSGTASLTSSDPSSSGCTYPASASSAGTSTAPTTATTPSTATPGTTTPSTATPGTTTPSTTTPGTTTGATPTTFSPPTTTGTGGVLGGLGPSGNSISTDGSAGGFPSKAGTSSLLLTIIFSGMVLLRI</sequence>
<comment type="subcellular location">
    <subcellularLocation>
        <location evidence="1">Cell membrane</location>
        <topology evidence="1">Lipid-anchor</topology>
        <topology evidence="1">GPI-anchor</topology>
    </subcellularLocation>
</comment>
<keyword evidence="11" id="KW-1185">Reference proteome</keyword>
<proteinExistence type="predicted"/>
<evidence type="ECO:0000256" key="2">
    <source>
        <dbReference type="ARBA" id="ARBA00022475"/>
    </source>
</evidence>
<dbReference type="SMART" id="SM00768">
    <property type="entry name" value="X8"/>
    <property type="match status" value="1"/>
</dbReference>
<evidence type="ECO:0000259" key="10">
    <source>
        <dbReference type="SMART" id="SM00768"/>
    </source>
</evidence>
<evidence type="ECO:0000256" key="3">
    <source>
        <dbReference type="ARBA" id="ARBA00022622"/>
    </source>
</evidence>
<dbReference type="PANTHER" id="PTHR31044">
    <property type="entry name" value="BETA-1,3 GLUCANASE"/>
    <property type="match status" value="1"/>
</dbReference>
<dbReference type="GeneID" id="103714539"/>
<feature type="chain" id="PRO_5034181740" evidence="9">
    <location>
        <begin position="20"/>
        <end position="213"/>
    </location>
</feature>
<keyword evidence="4 9" id="KW-0732">Signal</keyword>
<dbReference type="InterPro" id="IPR044788">
    <property type="entry name" value="X8_dom_prot"/>
</dbReference>
<dbReference type="Proteomes" id="UP000228380">
    <property type="component" value="Chromosome 4"/>
</dbReference>
<dbReference type="FunFam" id="1.20.58.1040:FF:000001">
    <property type="entry name" value="Glucan endo-1,3-beta-glucosidase 4"/>
    <property type="match status" value="1"/>
</dbReference>
<dbReference type="Gene3D" id="1.20.58.1040">
    <property type="match status" value="1"/>
</dbReference>
<evidence type="ECO:0000256" key="1">
    <source>
        <dbReference type="ARBA" id="ARBA00004609"/>
    </source>
</evidence>
<reference evidence="11" key="1">
    <citation type="journal article" date="2019" name="Nat. Commun.">
        <title>Genome-wide association mapping of date palm fruit traits.</title>
        <authorList>
            <person name="Hazzouri K.M."/>
            <person name="Gros-Balthazard M."/>
            <person name="Flowers J.M."/>
            <person name="Copetti D."/>
            <person name="Lemansour A."/>
            <person name="Lebrun M."/>
            <person name="Masmoudi K."/>
            <person name="Ferrand S."/>
            <person name="Dhar M.I."/>
            <person name="Fresquez Z.A."/>
            <person name="Rosas U."/>
            <person name="Zhang J."/>
            <person name="Talag J."/>
            <person name="Lee S."/>
            <person name="Kudrna D."/>
            <person name="Powell R.F."/>
            <person name="Leitch I.J."/>
            <person name="Krueger R.R."/>
            <person name="Wing R.A."/>
            <person name="Amiri K.M.A."/>
            <person name="Purugganan M.D."/>
        </authorList>
    </citation>
    <scope>NUCLEOTIDE SEQUENCE [LARGE SCALE GENOMIC DNA]</scope>
    <source>
        <strain evidence="11">cv. Khalas</strain>
    </source>
</reference>
<evidence type="ECO:0000256" key="7">
    <source>
        <dbReference type="ARBA" id="ARBA00023180"/>
    </source>
</evidence>
<dbReference type="GO" id="GO:0009506">
    <property type="term" value="C:plasmodesma"/>
    <property type="evidence" value="ECO:0007669"/>
    <property type="project" value="UniProtKB-ARBA"/>
</dbReference>
<feature type="region of interest" description="Disordered" evidence="8">
    <location>
        <begin position="96"/>
        <end position="188"/>
    </location>
</feature>
<evidence type="ECO:0000313" key="11">
    <source>
        <dbReference type="Proteomes" id="UP000228380"/>
    </source>
</evidence>
<dbReference type="GO" id="GO:0098552">
    <property type="term" value="C:side of membrane"/>
    <property type="evidence" value="ECO:0007669"/>
    <property type="project" value="UniProtKB-KW"/>
</dbReference>